<evidence type="ECO:0000256" key="4">
    <source>
        <dbReference type="ARBA" id="ARBA00022490"/>
    </source>
</evidence>
<dbReference type="Pfam" id="PF21193">
    <property type="entry name" value="NMD_SH3"/>
    <property type="match status" value="1"/>
</dbReference>
<dbReference type="AlphaFoldDB" id="A0A388L2N8"/>
<dbReference type="OMA" id="VILVRKH"/>
<evidence type="ECO:0000256" key="8">
    <source>
        <dbReference type="SAM" id="MobiDB-lite"/>
    </source>
</evidence>
<keyword evidence="13" id="KW-1185">Reference proteome</keyword>
<dbReference type="InterPro" id="IPR007064">
    <property type="entry name" value="Nmd3_N"/>
</dbReference>
<dbReference type="GO" id="GO:0010494">
    <property type="term" value="C:cytoplasmic stress granule"/>
    <property type="evidence" value="ECO:0007669"/>
    <property type="project" value="EnsemblPlants"/>
</dbReference>
<dbReference type="GO" id="GO:0003729">
    <property type="term" value="F:mRNA binding"/>
    <property type="evidence" value="ECO:0007669"/>
    <property type="project" value="EnsemblPlants"/>
</dbReference>
<dbReference type="InterPro" id="IPR048898">
    <property type="entry name" value="OB_NMD3"/>
</dbReference>
<gene>
    <name evidence="12" type="ORF">CBR_g22250</name>
</gene>
<dbReference type="GO" id="GO:0009834">
    <property type="term" value="P:plant-type secondary cell wall biogenesis"/>
    <property type="evidence" value="ECO:0007669"/>
    <property type="project" value="EnsemblPlants"/>
</dbReference>
<feature type="domain" description="60S ribosomal export protein NMD3 SH3" evidence="11">
    <location>
        <begin position="250"/>
        <end position="293"/>
    </location>
</feature>
<dbReference type="GO" id="GO:0043023">
    <property type="term" value="F:ribosomal large subunit binding"/>
    <property type="evidence" value="ECO:0007669"/>
    <property type="project" value="InterPro"/>
</dbReference>
<comment type="similarity">
    <text evidence="1 7">Belongs to the NMD3 family.</text>
</comment>
<evidence type="ECO:0000259" key="10">
    <source>
        <dbReference type="Pfam" id="PF21192"/>
    </source>
</evidence>
<dbReference type="GO" id="GO:0005634">
    <property type="term" value="C:nucleus"/>
    <property type="evidence" value="ECO:0007669"/>
    <property type="project" value="UniProtKB-SubCell"/>
</dbReference>
<keyword evidence="5 7" id="KW-0653">Protein transport</keyword>
<evidence type="ECO:0000259" key="11">
    <source>
        <dbReference type="Pfam" id="PF21193"/>
    </source>
</evidence>
<dbReference type="EMBL" id="BFEA01000246">
    <property type="protein sequence ID" value="GBG76502.1"/>
    <property type="molecule type" value="Genomic_DNA"/>
</dbReference>
<dbReference type="Pfam" id="PF04981">
    <property type="entry name" value="NMD3"/>
    <property type="match status" value="1"/>
</dbReference>
<comment type="function">
    <text evidence="7">Acts as an adapter for the XPO1/CRM1-mediated export of the 60S ribosomal subunit.</text>
</comment>
<dbReference type="PANTHER" id="PTHR12746:SF2">
    <property type="entry name" value="60S RIBOSOMAL EXPORT PROTEIN NMD3"/>
    <property type="match status" value="1"/>
</dbReference>
<dbReference type="STRING" id="69332.A0A388L2N8"/>
<dbReference type="GO" id="GO:0000055">
    <property type="term" value="P:ribosomal large subunit export from nucleus"/>
    <property type="evidence" value="ECO:0007669"/>
    <property type="project" value="TreeGrafter"/>
</dbReference>
<dbReference type="InterPro" id="IPR048899">
    <property type="entry name" value="NMD_SH3"/>
</dbReference>
<dbReference type="GO" id="GO:0006611">
    <property type="term" value="P:protein export from nucleus"/>
    <property type="evidence" value="ECO:0007669"/>
    <property type="project" value="EnsemblPlants"/>
</dbReference>
<evidence type="ECO:0000256" key="6">
    <source>
        <dbReference type="ARBA" id="ARBA00023242"/>
    </source>
</evidence>
<evidence type="ECO:0000256" key="2">
    <source>
        <dbReference type="ARBA" id="ARBA00017035"/>
    </source>
</evidence>
<dbReference type="Proteomes" id="UP000265515">
    <property type="component" value="Unassembled WGS sequence"/>
</dbReference>
<dbReference type="PANTHER" id="PTHR12746">
    <property type="entry name" value="NONSENSE-MEDIATED MRNA DECAY PROTEIN 3"/>
    <property type="match status" value="1"/>
</dbReference>
<keyword evidence="3 7" id="KW-0813">Transport</keyword>
<evidence type="ECO:0000256" key="3">
    <source>
        <dbReference type="ARBA" id="ARBA00022448"/>
    </source>
</evidence>
<feature type="domain" description="Nmd3 N-terminal" evidence="9">
    <location>
        <begin position="18"/>
        <end position="247"/>
    </location>
</feature>
<evidence type="ECO:0000256" key="5">
    <source>
        <dbReference type="ARBA" id="ARBA00022927"/>
    </source>
</evidence>
<name>A0A388L2N8_CHABU</name>
<dbReference type="Pfam" id="PF21192">
    <property type="entry name" value="OB_NMD3"/>
    <property type="match status" value="1"/>
</dbReference>
<organism evidence="12 13">
    <name type="scientific">Chara braunii</name>
    <name type="common">Braun's stonewort</name>
    <dbReference type="NCBI Taxonomy" id="69332"/>
    <lineage>
        <taxon>Eukaryota</taxon>
        <taxon>Viridiplantae</taxon>
        <taxon>Streptophyta</taxon>
        <taxon>Charophyceae</taxon>
        <taxon>Charales</taxon>
        <taxon>Characeae</taxon>
        <taxon>Chara</taxon>
    </lineage>
</organism>
<dbReference type="OrthoDB" id="203821at2759"/>
<protein>
    <recommendedName>
        <fullName evidence="2 7">60S ribosomal export protein NMD3</fullName>
    </recommendedName>
</protein>
<proteinExistence type="inferred from homology"/>
<feature type="region of interest" description="Disordered" evidence="8">
    <location>
        <begin position="506"/>
        <end position="530"/>
    </location>
</feature>
<keyword evidence="6 7" id="KW-0539">Nucleus</keyword>
<sequence length="530" mass="59792">MAAMEMFHVQQTPGVVLCCLCGTAISPNPTNMCMSCIRTQVDITEGLQKQLTIFYCRNCGRYLQPPRAWIKAELESKELLTFCIKRMKNLSKVKLVDAGFVWTEPHSKRLKVKLTVQKEVFNDAILQQTFVADYVVEDNMCDSCSRAAGNPDQWVAVVQLRQKVDHKRTFFFLEQLILKHGADANTVNVKKMHEGLDFYYGHRSHALKFVDFVNSVVPVRHRNDKQLVSHDTKSNHYNYRFTFSVEICPICKDDLICLPQRLSTSLGNLGPLVLCTRVSNSLFLLDPATLRTSFVDAQQYWRAGYKPLLTSRQLVEYVVLDIEVIGGGAHSNNDSAGAGGGGRYLLAEAQVARKSDFGQNDLIFTTRTHLGRLLSPGDYALGYDLYGANTNSDELDSLKSANLPDVILVRKSYEEKRRRIRGKPRPWKLRNLAMEVDATAVSGRGEEEQQQRDYERFLEELEEDPEMRSRIALFKNPQYTKVETASMAGDDGEEPPQVPLEELLSELRIADQEGGDGDGVGSDGPEEMDM</sequence>
<dbReference type="InterPro" id="IPR039768">
    <property type="entry name" value="Nmd3"/>
</dbReference>
<evidence type="ECO:0000259" key="9">
    <source>
        <dbReference type="Pfam" id="PF04981"/>
    </source>
</evidence>
<comment type="caution">
    <text evidence="12">The sequence shown here is derived from an EMBL/GenBank/DDBJ whole genome shotgun (WGS) entry which is preliminary data.</text>
</comment>
<dbReference type="Gramene" id="GBG76502">
    <property type="protein sequence ID" value="GBG76502"/>
    <property type="gene ID" value="CBR_g22250"/>
</dbReference>
<accession>A0A388L2N8</accession>
<evidence type="ECO:0000256" key="1">
    <source>
        <dbReference type="ARBA" id="ARBA00009794"/>
    </source>
</evidence>
<evidence type="ECO:0000313" key="13">
    <source>
        <dbReference type="Proteomes" id="UP000265515"/>
    </source>
</evidence>
<feature type="domain" description="60S ribosomal export protein NMD3 OB-fold" evidence="10">
    <location>
        <begin position="314"/>
        <end position="411"/>
    </location>
</feature>
<keyword evidence="4 7" id="KW-0963">Cytoplasm</keyword>
<evidence type="ECO:0000256" key="7">
    <source>
        <dbReference type="RuleBase" id="RU364108"/>
    </source>
</evidence>
<dbReference type="GO" id="GO:0007029">
    <property type="term" value="P:endoplasmic reticulum organization"/>
    <property type="evidence" value="ECO:0007669"/>
    <property type="project" value="EnsemblPlants"/>
</dbReference>
<comment type="subcellular location">
    <subcellularLocation>
        <location evidence="7">Cytoplasm</location>
    </subcellularLocation>
    <subcellularLocation>
        <location evidence="7">Nucleus</location>
    </subcellularLocation>
</comment>
<evidence type="ECO:0000313" key="12">
    <source>
        <dbReference type="EMBL" id="GBG76502.1"/>
    </source>
</evidence>
<reference evidence="12 13" key="1">
    <citation type="journal article" date="2018" name="Cell">
        <title>The Chara Genome: Secondary Complexity and Implications for Plant Terrestrialization.</title>
        <authorList>
            <person name="Nishiyama T."/>
            <person name="Sakayama H."/>
            <person name="Vries J.D."/>
            <person name="Buschmann H."/>
            <person name="Saint-Marcoux D."/>
            <person name="Ullrich K.K."/>
            <person name="Haas F.B."/>
            <person name="Vanderstraeten L."/>
            <person name="Becker D."/>
            <person name="Lang D."/>
            <person name="Vosolsobe S."/>
            <person name="Rombauts S."/>
            <person name="Wilhelmsson P.K.I."/>
            <person name="Janitza P."/>
            <person name="Kern R."/>
            <person name="Heyl A."/>
            <person name="Rumpler F."/>
            <person name="Villalobos L.I.A.C."/>
            <person name="Clay J.M."/>
            <person name="Skokan R."/>
            <person name="Toyoda A."/>
            <person name="Suzuki Y."/>
            <person name="Kagoshima H."/>
            <person name="Schijlen E."/>
            <person name="Tajeshwar N."/>
            <person name="Catarino B."/>
            <person name="Hetherington A.J."/>
            <person name="Saltykova A."/>
            <person name="Bonnot C."/>
            <person name="Breuninger H."/>
            <person name="Symeonidi A."/>
            <person name="Radhakrishnan G.V."/>
            <person name="Van Nieuwerburgh F."/>
            <person name="Deforce D."/>
            <person name="Chang C."/>
            <person name="Karol K.G."/>
            <person name="Hedrich R."/>
            <person name="Ulvskov P."/>
            <person name="Glockner G."/>
            <person name="Delwiche C.F."/>
            <person name="Petrasek J."/>
            <person name="Van de Peer Y."/>
            <person name="Friml J."/>
            <person name="Beilby M."/>
            <person name="Dolan L."/>
            <person name="Kohara Y."/>
            <person name="Sugano S."/>
            <person name="Fujiyama A."/>
            <person name="Delaux P.-M."/>
            <person name="Quint M."/>
            <person name="TheiBen G."/>
            <person name="Hagemann M."/>
            <person name="Harholt J."/>
            <person name="Dunand C."/>
            <person name="Zachgo S."/>
            <person name="Langdale J."/>
            <person name="Maumus F."/>
            <person name="Straeten D.V.D."/>
            <person name="Gould S.B."/>
            <person name="Rensing S.A."/>
        </authorList>
    </citation>
    <scope>NUCLEOTIDE SEQUENCE [LARGE SCALE GENOMIC DNA]</scope>
    <source>
        <strain evidence="12 13">S276</strain>
    </source>
</reference>